<gene>
    <name evidence="7" type="primary">aroC</name>
    <name evidence="9" type="ORF">CH341_16810</name>
</gene>
<dbReference type="HAMAP" id="MF_00300">
    <property type="entry name" value="Chorismate_synth"/>
    <property type="match status" value="1"/>
</dbReference>
<keyword evidence="7" id="KW-0285">Flavoprotein</keyword>
<name>A0A327KVW1_9BRAD</name>
<keyword evidence="4 7" id="KW-0028">Amino-acid biosynthesis</keyword>
<comment type="subunit">
    <text evidence="7">Homotetramer.</text>
</comment>
<keyword evidence="10" id="KW-1185">Reference proteome</keyword>
<comment type="function">
    <text evidence="7">Catalyzes the anti-1,4-elimination of the C-3 phosphate and the C-6 proR hydrogen from 5-enolpyruvylshikimate-3-phosphate (EPSP) to yield chorismate, which is the branch point compound that serves as the starting substrate for the three terminal pathways of aromatic amino acid biosynthesis. This reaction introduces a second double bond into the aromatic ring system.</text>
</comment>
<sequence length="388" mass="41658">MSFNTFGTLFRVTTFGESHGPALGCVVDGCPPKIPLEAAEIQERLDRRRPGQSRFTTQRREPDEVKILSGVFADPDTGRQVTTGTPIALLIENTDQRSKDYSAIQDTYRPGHADFTYDAKYGLRDYRGGGRSSARETAARVAAGAIARKIVPGLMVRAALVKVGRHEIDRRNWDWDEIDRNPLFCPDAEAARVFADYLDDVRKSGSSIGAIVEVVAEGVPAGLGAPVYGKLDADLASALMGINAVKGVEIGAGFASAELSGEENADEMRLGNDGAPRFLTNHAGGVLGGISTGQPLVCRFAVKPTSSILTPRATVNRWGEETEILTKGRHDPCVGIRAVPVAEAMVACVVADHYLRQRGQVGDTPAWPFVRPAAPAEEIPAAHTKARE</sequence>
<dbReference type="GO" id="GO:0009423">
    <property type="term" value="P:chorismate biosynthetic process"/>
    <property type="evidence" value="ECO:0007669"/>
    <property type="project" value="UniProtKB-UniRule"/>
</dbReference>
<dbReference type="OrthoDB" id="9771806at2"/>
<dbReference type="PROSITE" id="PS00787">
    <property type="entry name" value="CHORISMATE_SYNTHASE_1"/>
    <property type="match status" value="1"/>
</dbReference>
<comment type="similarity">
    <text evidence="2 7 8">Belongs to the chorismate synthase family.</text>
</comment>
<accession>A0A327KVW1</accession>
<dbReference type="Proteomes" id="UP000249130">
    <property type="component" value="Unassembled WGS sequence"/>
</dbReference>
<dbReference type="EC" id="4.2.3.5" evidence="3 7"/>
<dbReference type="InterPro" id="IPR035904">
    <property type="entry name" value="Chorismate_synth_AroC_sf"/>
</dbReference>
<evidence type="ECO:0000256" key="3">
    <source>
        <dbReference type="ARBA" id="ARBA00013036"/>
    </source>
</evidence>
<evidence type="ECO:0000256" key="4">
    <source>
        <dbReference type="ARBA" id="ARBA00022605"/>
    </source>
</evidence>
<evidence type="ECO:0000256" key="5">
    <source>
        <dbReference type="ARBA" id="ARBA00023141"/>
    </source>
</evidence>
<dbReference type="RefSeq" id="WP_111420176.1">
    <property type="nucleotide sequence ID" value="NZ_NPEX01000115.1"/>
</dbReference>
<dbReference type="Gene3D" id="3.60.150.10">
    <property type="entry name" value="Chorismate synthase AroC"/>
    <property type="match status" value="1"/>
</dbReference>
<dbReference type="GO" id="GO:0010181">
    <property type="term" value="F:FMN binding"/>
    <property type="evidence" value="ECO:0007669"/>
    <property type="project" value="TreeGrafter"/>
</dbReference>
<evidence type="ECO:0000256" key="8">
    <source>
        <dbReference type="RuleBase" id="RU000605"/>
    </source>
</evidence>
<comment type="cofactor">
    <cofactor evidence="7 8">
        <name>FMNH2</name>
        <dbReference type="ChEBI" id="CHEBI:57618"/>
    </cofactor>
    <text evidence="7 8">Reduced FMN (FMNH(2)).</text>
</comment>
<dbReference type="InterPro" id="IPR020541">
    <property type="entry name" value="Chorismate_synthase_CS"/>
</dbReference>
<dbReference type="GO" id="GO:0009073">
    <property type="term" value="P:aromatic amino acid family biosynthetic process"/>
    <property type="evidence" value="ECO:0007669"/>
    <property type="project" value="UniProtKB-KW"/>
</dbReference>
<comment type="pathway">
    <text evidence="1 7 8">Metabolic intermediate biosynthesis; chorismate biosynthesis; chorismate from D-erythrose 4-phosphate and phosphoenolpyruvate: step 7/7.</text>
</comment>
<dbReference type="EMBL" id="NPEX01000115">
    <property type="protein sequence ID" value="RAI42959.1"/>
    <property type="molecule type" value="Genomic_DNA"/>
</dbReference>
<dbReference type="GO" id="GO:0008652">
    <property type="term" value="P:amino acid biosynthetic process"/>
    <property type="evidence" value="ECO:0007669"/>
    <property type="project" value="UniProtKB-KW"/>
</dbReference>
<feature type="binding site" evidence="7">
    <location>
        <position position="288"/>
    </location>
    <ligand>
        <name>FMN</name>
        <dbReference type="ChEBI" id="CHEBI:58210"/>
    </ligand>
</feature>
<feature type="binding site" evidence="7">
    <location>
        <begin position="303"/>
        <end position="307"/>
    </location>
    <ligand>
        <name>FMN</name>
        <dbReference type="ChEBI" id="CHEBI:58210"/>
    </ligand>
</feature>
<dbReference type="PANTHER" id="PTHR21085">
    <property type="entry name" value="CHORISMATE SYNTHASE"/>
    <property type="match status" value="1"/>
</dbReference>
<feature type="binding site" evidence="7">
    <location>
        <position position="54"/>
    </location>
    <ligand>
        <name>NADP(+)</name>
        <dbReference type="ChEBI" id="CHEBI:58349"/>
    </ligand>
</feature>
<dbReference type="PIRSF" id="PIRSF001456">
    <property type="entry name" value="Chorismate_synth"/>
    <property type="match status" value="1"/>
</dbReference>
<keyword evidence="7" id="KW-0274">FAD</keyword>
<dbReference type="GO" id="GO:0004107">
    <property type="term" value="F:chorismate synthase activity"/>
    <property type="evidence" value="ECO:0007669"/>
    <property type="project" value="UniProtKB-UniRule"/>
</dbReference>
<dbReference type="UniPathway" id="UPA00053">
    <property type="reaction ID" value="UER00090"/>
</dbReference>
<feature type="binding site" evidence="7">
    <location>
        <begin position="243"/>
        <end position="244"/>
    </location>
    <ligand>
        <name>FMN</name>
        <dbReference type="ChEBI" id="CHEBI:58210"/>
    </ligand>
</feature>
<keyword evidence="7" id="KW-0288">FMN</keyword>
<feature type="binding site" evidence="7">
    <location>
        <position position="329"/>
    </location>
    <ligand>
        <name>FMN</name>
        <dbReference type="ChEBI" id="CHEBI:58210"/>
    </ligand>
</feature>
<keyword evidence="6 7" id="KW-0456">Lyase</keyword>
<comment type="catalytic activity">
    <reaction evidence="7 8">
        <text>5-O-(1-carboxyvinyl)-3-phosphoshikimate = chorismate + phosphate</text>
        <dbReference type="Rhea" id="RHEA:21020"/>
        <dbReference type="ChEBI" id="CHEBI:29748"/>
        <dbReference type="ChEBI" id="CHEBI:43474"/>
        <dbReference type="ChEBI" id="CHEBI:57701"/>
        <dbReference type="EC" id="4.2.3.5"/>
    </reaction>
</comment>
<proteinExistence type="inferred from homology"/>
<reference evidence="9 10" key="1">
    <citation type="submission" date="2017-07" db="EMBL/GenBank/DDBJ databases">
        <title>Draft Genome Sequences of Select Purple Nonsulfur Bacteria.</title>
        <authorList>
            <person name="Lasarre B."/>
            <person name="Mckinlay J.B."/>
        </authorList>
    </citation>
    <scope>NUCLEOTIDE SEQUENCE [LARGE SCALE GENOMIC DNA]</scope>
    <source>
        <strain evidence="9 10">DSM 5909</strain>
    </source>
</reference>
<comment type="caution">
    <text evidence="9">The sequence shown here is derived from an EMBL/GenBank/DDBJ whole genome shotgun (WGS) entry which is preliminary data.</text>
</comment>
<dbReference type="AlphaFoldDB" id="A0A327KVW1"/>
<keyword evidence="5 7" id="KW-0057">Aromatic amino acid biosynthesis</keyword>
<evidence type="ECO:0000313" key="9">
    <source>
        <dbReference type="EMBL" id="RAI42959.1"/>
    </source>
</evidence>
<evidence type="ECO:0000256" key="6">
    <source>
        <dbReference type="ARBA" id="ARBA00023239"/>
    </source>
</evidence>
<dbReference type="Pfam" id="PF01264">
    <property type="entry name" value="Chorismate_synt"/>
    <property type="match status" value="1"/>
</dbReference>
<organism evidence="9 10">
    <name type="scientific">Rhodoplanes roseus</name>
    <dbReference type="NCBI Taxonomy" id="29409"/>
    <lineage>
        <taxon>Bacteria</taxon>
        <taxon>Pseudomonadati</taxon>
        <taxon>Pseudomonadota</taxon>
        <taxon>Alphaproteobacteria</taxon>
        <taxon>Hyphomicrobiales</taxon>
        <taxon>Nitrobacteraceae</taxon>
        <taxon>Rhodoplanes</taxon>
    </lineage>
</organism>
<dbReference type="InterPro" id="IPR000453">
    <property type="entry name" value="Chorismate_synth"/>
</dbReference>
<evidence type="ECO:0000256" key="1">
    <source>
        <dbReference type="ARBA" id="ARBA00005044"/>
    </source>
</evidence>
<feature type="binding site" evidence="7">
    <location>
        <position position="48"/>
    </location>
    <ligand>
        <name>NADP(+)</name>
        <dbReference type="ChEBI" id="CHEBI:58349"/>
    </ligand>
</feature>
<dbReference type="PROSITE" id="PS00789">
    <property type="entry name" value="CHORISMATE_SYNTHASE_3"/>
    <property type="match status" value="1"/>
</dbReference>
<dbReference type="GO" id="GO:0005829">
    <property type="term" value="C:cytosol"/>
    <property type="evidence" value="ECO:0007669"/>
    <property type="project" value="TreeGrafter"/>
</dbReference>
<dbReference type="NCBIfam" id="NF003793">
    <property type="entry name" value="PRK05382.1"/>
    <property type="match status" value="1"/>
</dbReference>
<protein>
    <recommendedName>
        <fullName evidence="3 7">Chorismate synthase</fullName>
        <shortName evidence="7">CS</shortName>
        <ecNumber evidence="3 7">4.2.3.5</ecNumber>
    </recommendedName>
    <alternativeName>
        <fullName evidence="7">5-enolpyruvylshikimate-3-phosphate phospholyase</fullName>
    </alternativeName>
</protein>
<dbReference type="PANTHER" id="PTHR21085:SF0">
    <property type="entry name" value="CHORISMATE SYNTHASE"/>
    <property type="match status" value="1"/>
</dbReference>
<evidence type="ECO:0000256" key="7">
    <source>
        <dbReference type="HAMAP-Rule" id="MF_00300"/>
    </source>
</evidence>
<evidence type="ECO:0000256" key="2">
    <source>
        <dbReference type="ARBA" id="ARBA00008014"/>
    </source>
</evidence>
<dbReference type="NCBIfam" id="TIGR00033">
    <property type="entry name" value="aroC"/>
    <property type="match status" value="1"/>
</dbReference>
<dbReference type="SUPFAM" id="SSF103263">
    <property type="entry name" value="Chorismate synthase, AroC"/>
    <property type="match status" value="1"/>
</dbReference>
<dbReference type="CDD" id="cd07304">
    <property type="entry name" value="Chorismate_synthase"/>
    <property type="match status" value="1"/>
</dbReference>
<evidence type="ECO:0000313" key="10">
    <source>
        <dbReference type="Proteomes" id="UP000249130"/>
    </source>
</evidence>
<dbReference type="PROSITE" id="PS00788">
    <property type="entry name" value="CHORISMATE_SYNTHASE_2"/>
    <property type="match status" value="1"/>
</dbReference>
<keyword evidence="7" id="KW-0521">NADP</keyword>
<feature type="binding site" evidence="7">
    <location>
        <begin position="131"/>
        <end position="133"/>
    </location>
    <ligand>
        <name>FMN</name>
        <dbReference type="ChEBI" id="CHEBI:58210"/>
    </ligand>
</feature>